<feature type="region of interest" description="Disordered" evidence="1">
    <location>
        <begin position="87"/>
        <end position="106"/>
    </location>
</feature>
<proteinExistence type="predicted"/>
<evidence type="ECO:0000313" key="2">
    <source>
        <dbReference type="EMBL" id="KAJ8400784.1"/>
    </source>
</evidence>
<reference evidence="2" key="1">
    <citation type="journal article" date="2023" name="Science">
        <title>Genome structures resolve the early diversification of teleost fishes.</title>
        <authorList>
            <person name="Parey E."/>
            <person name="Louis A."/>
            <person name="Montfort J."/>
            <person name="Bouchez O."/>
            <person name="Roques C."/>
            <person name="Iampietro C."/>
            <person name="Lluch J."/>
            <person name="Castinel A."/>
            <person name="Donnadieu C."/>
            <person name="Desvignes T."/>
            <person name="Floi Bucao C."/>
            <person name="Jouanno E."/>
            <person name="Wen M."/>
            <person name="Mejri S."/>
            <person name="Dirks R."/>
            <person name="Jansen H."/>
            <person name="Henkel C."/>
            <person name="Chen W.J."/>
            <person name="Zahm M."/>
            <person name="Cabau C."/>
            <person name="Klopp C."/>
            <person name="Thompson A.W."/>
            <person name="Robinson-Rechavi M."/>
            <person name="Braasch I."/>
            <person name="Lecointre G."/>
            <person name="Bobe J."/>
            <person name="Postlethwait J.H."/>
            <person name="Berthelot C."/>
            <person name="Roest Crollius H."/>
            <person name="Guiguen Y."/>
        </authorList>
    </citation>
    <scope>NUCLEOTIDE SEQUENCE</scope>
    <source>
        <strain evidence="2">NC1722</strain>
    </source>
</reference>
<organism evidence="2 3">
    <name type="scientific">Aldrovandia affinis</name>
    <dbReference type="NCBI Taxonomy" id="143900"/>
    <lineage>
        <taxon>Eukaryota</taxon>
        <taxon>Metazoa</taxon>
        <taxon>Chordata</taxon>
        <taxon>Craniata</taxon>
        <taxon>Vertebrata</taxon>
        <taxon>Euteleostomi</taxon>
        <taxon>Actinopterygii</taxon>
        <taxon>Neopterygii</taxon>
        <taxon>Teleostei</taxon>
        <taxon>Notacanthiformes</taxon>
        <taxon>Halosauridae</taxon>
        <taxon>Aldrovandia</taxon>
    </lineage>
</organism>
<protein>
    <submittedName>
        <fullName evidence="2">Uncharacterized protein</fullName>
    </submittedName>
</protein>
<evidence type="ECO:0000256" key="1">
    <source>
        <dbReference type="SAM" id="MobiDB-lite"/>
    </source>
</evidence>
<dbReference type="EMBL" id="JAINUG010000074">
    <property type="protein sequence ID" value="KAJ8400784.1"/>
    <property type="molecule type" value="Genomic_DNA"/>
</dbReference>
<evidence type="ECO:0000313" key="3">
    <source>
        <dbReference type="Proteomes" id="UP001221898"/>
    </source>
</evidence>
<gene>
    <name evidence="2" type="ORF">AAFF_G00391380</name>
</gene>
<comment type="caution">
    <text evidence="2">The sequence shown here is derived from an EMBL/GenBank/DDBJ whole genome shotgun (WGS) entry which is preliminary data.</text>
</comment>
<feature type="region of interest" description="Disordered" evidence="1">
    <location>
        <begin position="56"/>
        <end position="76"/>
    </location>
</feature>
<accession>A0AAD7WLT9</accession>
<keyword evidence="3" id="KW-1185">Reference proteome</keyword>
<name>A0AAD7WLT9_9TELE</name>
<dbReference type="AlphaFoldDB" id="A0AAD7WLT9"/>
<sequence>MSLQGLLRWAKPSKRPTVAVLEATEPGRGGTAGRPQGAADGALRVRLVLVRCARTTGRPQRATGRDSESTGGENGVLMVEEVSVWPRHREGRRRESRSSQPFGSAPCRLQNTVSGTGAAIFSSQPFVSSHTLIEMVPRGATLVRSRQRHLAETEAAVSDNAACRC</sequence>
<dbReference type="Proteomes" id="UP001221898">
    <property type="component" value="Unassembled WGS sequence"/>
</dbReference>